<feature type="compositionally biased region" description="Basic residues" evidence="1">
    <location>
        <begin position="104"/>
        <end position="124"/>
    </location>
</feature>
<protein>
    <recommendedName>
        <fullName evidence="4">Basic proline-rich protein-like</fullName>
    </recommendedName>
</protein>
<dbReference type="EMBL" id="OX459957">
    <property type="protein sequence ID" value="CAI9162784.1"/>
    <property type="molecule type" value="Genomic_DNA"/>
</dbReference>
<sequence length="255" mass="26994">MVSPSPVPRAPAPTGNRGCARQPPGRAAFSADPAACFCNPEHFAGGFEGGRRPLVPRPRPPTLRPLGSPPPPPPRLLQKGARTHRGAPGKAPGARLQDRQRSSAARRRLPRCFRRARPRGRSSARVRPSTCPSPRAGRRATREPLLGFAGFPKLAPAAPPPPGERPSRMEVTETGGWQRALCPPAGMRGPPPRVPDYKSAPLPISSLADSASSSEARRLLLAQDSSGKPSRIASRVLGHCSFFWGGGAECDVPPG</sequence>
<gene>
    <name evidence="2" type="ORF">MRATA1EN1_LOCUS11746</name>
</gene>
<evidence type="ECO:0000313" key="2">
    <source>
        <dbReference type="EMBL" id="CAI9162784.1"/>
    </source>
</evidence>
<feature type="compositionally biased region" description="Pro residues" evidence="1">
    <location>
        <begin position="55"/>
        <end position="75"/>
    </location>
</feature>
<organism evidence="2 3">
    <name type="scientific">Rangifer tarandus platyrhynchus</name>
    <name type="common">Svalbard reindeer</name>
    <dbReference type="NCBI Taxonomy" id="3082113"/>
    <lineage>
        <taxon>Eukaryota</taxon>
        <taxon>Metazoa</taxon>
        <taxon>Chordata</taxon>
        <taxon>Craniata</taxon>
        <taxon>Vertebrata</taxon>
        <taxon>Euteleostomi</taxon>
        <taxon>Mammalia</taxon>
        <taxon>Eutheria</taxon>
        <taxon>Laurasiatheria</taxon>
        <taxon>Artiodactyla</taxon>
        <taxon>Ruminantia</taxon>
        <taxon>Pecora</taxon>
        <taxon>Cervidae</taxon>
        <taxon>Odocoileinae</taxon>
        <taxon>Rangifer</taxon>
    </lineage>
</organism>
<reference evidence="2" key="1">
    <citation type="submission" date="2023-04" db="EMBL/GenBank/DDBJ databases">
        <authorList>
            <consortium name="ELIXIR-Norway"/>
        </authorList>
    </citation>
    <scope>NUCLEOTIDE SEQUENCE [LARGE SCALE GENOMIC DNA]</scope>
</reference>
<feature type="compositionally biased region" description="Low complexity" evidence="1">
    <location>
        <begin position="199"/>
        <end position="214"/>
    </location>
</feature>
<feature type="region of interest" description="Disordered" evidence="1">
    <location>
        <begin position="1"/>
        <end position="214"/>
    </location>
</feature>
<proteinExistence type="predicted"/>
<keyword evidence="3" id="KW-1185">Reference proteome</keyword>
<accession>A0ABN8YML7</accession>
<dbReference type="Proteomes" id="UP001176941">
    <property type="component" value="Chromosome 21"/>
</dbReference>
<evidence type="ECO:0000256" key="1">
    <source>
        <dbReference type="SAM" id="MobiDB-lite"/>
    </source>
</evidence>
<name>A0ABN8YML7_RANTA</name>
<evidence type="ECO:0000313" key="3">
    <source>
        <dbReference type="Proteomes" id="UP001176941"/>
    </source>
</evidence>
<evidence type="ECO:0008006" key="4">
    <source>
        <dbReference type="Google" id="ProtNLM"/>
    </source>
</evidence>
<feature type="compositionally biased region" description="Pro residues" evidence="1">
    <location>
        <begin position="1"/>
        <end position="11"/>
    </location>
</feature>